<dbReference type="AlphaFoldDB" id="A0A160TV42"/>
<reference evidence="1" key="1">
    <citation type="submission" date="2015-10" db="EMBL/GenBank/DDBJ databases">
        <authorList>
            <person name="Gilbert D.G."/>
        </authorList>
    </citation>
    <scope>NUCLEOTIDE SEQUENCE</scope>
</reference>
<dbReference type="EMBL" id="CZRL01000121">
    <property type="protein sequence ID" value="CUS55185.1"/>
    <property type="molecule type" value="Genomic_DNA"/>
</dbReference>
<sequence>MHLPHKPWLEIPLDYVSRDSNTALSNLHSTLSVEGVQIEPQSDPELTLLA</sequence>
<gene>
    <name evidence="1" type="ORF">MGWOODY_XGa2058</name>
</gene>
<name>A0A160TV42_9ZZZZ</name>
<protein>
    <submittedName>
        <fullName evidence="1">Uncharacterized protein</fullName>
    </submittedName>
</protein>
<accession>A0A160TV42</accession>
<evidence type="ECO:0000313" key="1">
    <source>
        <dbReference type="EMBL" id="CUS55185.1"/>
    </source>
</evidence>
<organism evidence="1">
    <name type="scientific">hydrothermal vent metagenome</name>
    <dbReference type="NCBI Taxonomy" id="652676"/>
    <lineage>
        <taxon>unclassified sequences</taxon>
        <taxon>metagenomes</taxon>
        <taxon>ecological metagenomes</taxon>
    </lineage>
</organism>
<proteinExistence type="predicted"/>